<dbReference type="EMBL" id="JAULSU010000002">
    <property type="protein sequence ID" value="KAK0625913.1"/>
    <property type="molecule type" value="Genomic_DNA"/>
</dbReference>
<dbReference type="AlphaFoldDB" id="A0AA40C6C9"/>
<evidence type="ECO:0000313" key="1">
    <source>
        <dbReference type="EMBL" id="KAK0625913.1"/>
    </source>
</evidence>
<dbReference type="SUPFAM" id="SSF81383">
    <property type="entry name" value="F-box domain"/>
    <property type="match status" value="1"/>
</dbReference>
<evidence type="ECO:0008006" key="3">
    <source>
        <dbReference type="Google" id="ProtNLM"/>
    </source>
</evidence>
<comment type="caution">
    <text evidence="1">The sequence shown here is derived from an EMBL/GenBank/DDBJ whole genome shotgun (WGS) entry which is preliminary data.</text>
</comment>
<gene>
    <name evidence="1" type="ORF">B0T14DRAFT_508758</name>
</gene>
<proteinExistence type="predicted"/>
<evidence type="ECO:0000313" key="2">
    <source>
        <dbReference type="Proteomes" id="UP001175000"/>
    </source>
</evidence>
<sequence>MPNREGTTSKHGHPTLHLCSESFHDATAMATLSSIPVELFDSVLPATSDPKALCTISLVCRGWRALLRSRIYSSWSHDGHFNSIRSLWYFLRIVLGDGQIAATVRTVAFRNWTIGLVHSTKLGPLKLNDNDIEILSRAILKTGLRETAPEFVTAFRKADPRAFMALLLASLPNLTTLNAHIPEDDPFLDAVLQKAGLGSPRDGSLRTGYPLQNLSEAKLAGHWNYQPGGYPYTSRYSLHVRHVWPMFALPNLQKLSIFDPGWSESRFQPHNFHQAASLSSVTDLTLVSTMSGLDGGGPLAQVTLLLLTAPKALSKLSFSHAKNLGLRPPTSGGTLTGFKLWTALYQHKASLQHLDVYMACKDIAGRGQGNPHGAPFGSMREFKQLEHLAIQMDTLVAVSPGRGSNQITLKDTLPTGLKSLTVYRSSSVFPRKSLVEQLQDVVRSPDFALLKHIIIEDWPPNDILRDASNLRFPHDKLKQLCERAGKTYEIKKTECCNKGGGASDYYLELLENRATWEDVMYKTKLALSARLKRLRKRDGPTGRRNDDFLWLDYIDSYEMPEPEEVGEDEDCLRKEWNEFRALGFANGLGDPGSFESMRDFMGIGN</sequence>
<dbReference type="InterPro" id="IPR036047">
    <property type="entry name" value="F-box-like_dom_sf"/>
</dbReference>
<dbReference type="Proteomes" id="UP001175000">
    <property type="component" value="Unassembled WGS sequence"/>
</dbReference>
<accession>A0AA40C6C9</accession>
<keyword evidence="2" id="KW-1185">Reference proteome</keyword>
<name>A0AA40C6C9_9PEZI</name>
<reference evidence="1" key="1">
    <citation type="submission" date="2023-06" db="EMBL/GenBank/DDBJ databases">
        <title>Genome-scale phylogeny and comparative genomics of the fungal order Sordariales.</title>
        <authorList>
            <consortium name="Lawrence Berkeley National Laboratory"/>
            <person name="Hensen N."/>
            <person name="Bonometti L."/>
            <person name="Westerberg I."/>
            <person name="Brannstrom I.O."/>
            <person name="Guillou S."/>
            <person name="Cros-Aarteil S."/>
            <person name="Calhoun S."/>
            <person name="Haridas S."/>
            <person name="Kuo A."/>
            <person name="Mondo S."/>
            <person name="Pangilinan J."/>
            <person name="Riley R."/>
            <person name="Labutti K."/>
            <person name="Andreopoulos B."/>
            <person name="Lipzen A."/>
            <person name="Chen C."/>
            <person name="Yanf M."/>
            <person name="Daum C."/>
            <person name="Ng V."/>
            <person name="Clum A."/>
            <person name="Steindorff A."/>
            <person name="Ohm R."/>
            <person name="Martin F."/>
            <person name="Silar P."/>
            <person name="Natvig D."/>
            <person name="Lalanne C."/>
            <person name="Gautier V."/>
            <person name="Ament-Velasquez S.L."/>
            <person name="Kruys A."/>
            <person name="Hutchinson M.I."/>
            <person name="Powell A.J."/>
            <person name="Barry K."/>
            <person name="Miller A.N."/>
            <person name="Grigoriev I.V."/>
            <person name="Debuchy R."/>
            <person name="Gladieux P."/>
            <person name="Thoren M.H."/>
            <person name="Johannesson H."/>
        </authorList>
    </citation>
    <scope>NUCLEOTIDE SEQUENCE</scope>
    <source>
        <strain evidence="1">CBS 606.72</strain>
    </source>
</reference>
<protein>
    <recommendedName>
        <fullName evidence="3">F-box domain-containing protein</fullName>
    </recommendedName>
</protein>
<organism evidence="1 2">
    <name type="scientific">Immersiella caudata</name>
    <dbReference type="NCBI Taxonomy" id="314043"/>
    <lineage>
        <taxon>Eukaryota</taxon>
        <taxon>Fungi</taxon>
        <taxon>Dikarya</taxon>
        <taxon>Ascomycota</taxon>
        <taxon>Pezizomycotina</taxon>
        <taxon>Sordariomycetes</taxon>
        <taxon>Sordariomycetidae</taxon>
        <taxon>Sordariales</taxon>
        <taxon>Lasiosphaeriaceae</taxon>
        <taxon>Immersiella</taxon>
    </lineage>
</organism>